<feature type="domain" description="PLD phosphodiesterase" evidence="6">
    <location>
        <begin position="302"/>
        <end position="324"/>
    </location>
</feature>
<protein>
    <recommendedName>
        <fullName evidence="3">Phospholipase D</fullName>
    </recommendedName>
    <alternativeName>
        <fullName evidence="5">Choline phosphatase</fullName>
    </alternativeName>
</protein>
<evidence type="ECO:0000256" key="4">
    <source>
        <dbReference type="ARBA" id="ARBA00022525"/>
    </source>
</evidence>
<keyword evidence="8" id="KW-1185">Reference proteome</keyword>
<accession>A0ABS6SLJ8</accession>
<comment type="caution">
    <text evidence="7">The sequence shown here is derived from an EMBL/GenBank/DDBJ whole genome shotgun (WGS) entry which is preliminary data.</text>
</comment>
<dbReference type="EMBL" id="JAGSPB010000002">
    <property type="protein sequence ID" value="MBV7265939.1"/>
    <property type="molecule type" value="Genomic_DNA"/>
</dbReference>
<reference evidence="7 8" key="1">
    <citation type="submission" date="2021-04" db="EMBL/GenBank/DDBJ databases">
        <authorList>
            <person name="Pira H."/>
            <person name="Risdian C."/>
            <person name="Wink J."/>
        </authorList>
    </citation>
    <scope>NUCLEOTIDE SEQUENCE [LARGE SCALE GENOMIC DNA]</scope>
    <source>
        <strain evidence="7 8">WH131</strain>
    </source>
</reference>
<dbReference type="CDD" id="cd09159">
    <property type="entry name" value="PLDc_ybhO_like_2"/>
    <property type="match status" value="1"/>
</dbReference>
<dbReference type="RefSeq" id="WP_218316534.1">
    <property type="nucleotide sequence ID" value="NZ_JAGSPB010000002.1"/>
</dbReference>
<gene>
    <name evidence="7" type="ORF">KCG45_07085</name>
</gene>
<feature type="domain" description="PLD phosphodiesterase" evidence="6">
    <location>
        <begin position="123"/>
        <end position="150"/>
    </location>
</feature>
<dbReference type="InterPro" id="IPR001736">
    <property type="entry name" value="PLipase_D/transphosphatidylase"/>
</dbReference>
<sequence>MSGQVSQQQSSEIACDFVDADCFDVEAGGHTFAFYPDGVSRREALIELIDGAERSLYVFYYMFQDDKSGQKVLDALVRAADRGITVELIIDDFGSDAPDEFFDPLIAAGGEFRKFAARLSVRYLIRNHQKFAIADESRVMSGGFNISDHYFNGPEDNGWCDLGVKIEGPVVDQFKSWYDLLRDWIDGEGSQLRRIRRMVKDWDGGDGKVQLLIGGPLTRKSRWALRFRKDLAACDKLDLVTAYFSPPRSLRRQMRKLAKRGSLRMIVAGVSDIDAAIDVARMHYRKLLNAGAKIFEFQPCKLHMKLLVIDNFSYFGSANLDKRSVRLNVELMVRVEDEALAARLREFIDHMQNASREVTPELYERESGWLTRARRRFNYVLSMADYRITAGLAG</sequence>
<dbReference type="CDD" id="cd09110">
    <property type="entry name" value="PLDc_CLS_1"/>
    <property type="match status" value="1"/>
</dbReference>
<evidence type="ECO:0000256" key="3">
    <source>
        <dbReference type="ARBA" id="ARBA00018392"/>
    </source>
</evidence>
<dbReference type="PROSITE" id="PS50035">
    <property type="entry name" value="PLD"/>
    <property type="match status" value="2"/>
</dbReference>
<evidence type="ECO:0000256" key="5">
    <source>
        <dbReference type="ARBA" id="ARBA00029594"/>
    </source>
</evidence>
<evidence type="ECO:0000256" key="2">
    <source>
        <dbReference type="ARBA" id="ARBA00004613"/>
    </source>
</evidence>
<name>A0ABS6SLJ8_9SPHN</name>
<dbReference type="InterPro" id="IPR025202">
    <property type="entry name" value="PLD-like_dom"/>
</dbReference>
<organism evidence="7 8">
    <name type="scientific">Erythrobacter ani</name>
    <dbReference type="NCBI Taxonomy" id="2827235"/>
    <lineage>
        <taxon>Bacteria</taxon>
        <taxon>Pseudomonadati</taxon>
        <taxon>Pseudomonadota</taxon>
        <taxon>Alphaproteobacteria</taxon>
        <taxon>Sphingomonadales</taxon>
        <taxon>Erythrobacteraceae</taxon>
        <taxon>Erythrobacter/Porphyrobacter group</taxon>
        <taxon>Erythrobacter</taxon>
    </lineage>
</organism>
<comment type="subcellular location">
    <subcellularLocation>
        <location evidence="2">Secreted</location>
    </subcellularLocation>
</comment>
<dbReference type="PANTHER" id="PTHR21248">
    <property type="entry name" value="CARDIOLIPIN SYNTHASE"/>
    <property type="match status" value="1"/>
</dbReference>
<dbReference type="Pfam" id="PF13091">
    <property type="entry name" value="PLDc_2"/>
    <property type="match status" value="2"/>
</dbReference>
<evidence type="ECO:0000256" key="1">
    <source>
        <dbReference type="ARBA" id="ARBA00003145"/>
    </source>
</evidence>
<dbReference type="PANTHER" id="PTHR21248:SF12">
    <property type="entry name" value="CARDIOLIPIN SYNTHASE C"/>
    <property type="match status" value="1"/>
</dbReference>
<dbReference type="Proteomes" id="UP000699975">
    <property type="component" value="Unassembled WGS sequence"/>
</dbReference>
<evidence type="ECO:0000313" key="8">
    <source>
        <dbReference type="Proteomes" id="UP000699975"/>
    </source>
</evidence>
<comment type="function">
    <text evidence="1">Could be a virulence factor.</text>
</comment>
<evidence type="ECO:0000313" key="7">
    <source>
        <dbReference type="EMBL" id="MBV7265939.1"/>
    </source>
</evidence>
<evidence type="ECO:0000259" key="6">
    <source>
        <dbReference type="PROSITE" id="PS50035"/>
    </source>
</evidence>
<keyword evidence="4" id="KW-0964">Secreted</keyword>
<dbReference type="SMART" id="SM00155">
    <property type="entry name" value="PLDc"/>
    <property type="match status" value="2"/>
</dbReference>
<proteinExistence type="predicted"/>